<evidence type="ECO:0000256" key="5">
    <source>
        <dbReference type="ARBA" id="ARBA00022598"/>
    </source>
</evidence>
<dbReference type="InterPro" id="IPR001412">
    <property type="entry name" value="aa-tRNA-synth_I_CS"/>
</dbReference>
<evidence type="ECO:0000256" key="4">
    <source>
        <dbReference type="ARBA" id="ARBA00022490"/>
    </source>
</evidence>
<evidence type="ECO:0000256" key="2">
    <source>
        <dbReference type="ARBA" id="ARBA00005594"/>
    </source>
</evidence>
<keyword evidence="5 11" id="KW-0436">Ligase</keyword>
<keyword evidence="4 11" id="KW-0963">Cytoplasm</keyword>
<feature type="domain" description="DALR anticodon binding" evidence="13">
    <location>
        <begin position="458"/>
        <end position="578"/>
    </location>
</feature>
<evidence type="ECO:0000313" key="15">
    <source>
        <dbReference type="EMBL" id="PNH19598.1"/>
    </source>
</evidence>
<evidence type="ECO:0000256" key="3">
    <source>
        <dbReference type="ARBA" id="ARBA00011245"/>
    </source>
</evidence>
<accession>A0A2J8B496</accession>
<dbReference type="Gene3D" id="3.30.1360.70">
    <property type="entry name" value="Arginyl tRNA synthetase N-terminal domain"/>
    <property type="match status" value="1"/>
</dbReference>
<dbReference type="InterPro" id="IPR008909">
    <property type="entry name" value="DALR_anticod-bd"/>
</dbReference>
<sequence>MSVDIKKHIAVELAALCNMQPDEMEAFIEIPPQTDLGDYALPCFKLAKTMHKAPPVIATELAGGIAGKLPELTEIRQTGGYLNFFLNRSSYIKETIGKVLTDPHAVFPTADLHDKTVLVEFSSPNIAKPFHIGHAFTTILGQVIANMYQTAGYNVVKLNHLGDYGTQFGKLIVAYRLWGDAKALETDPIKELLRIYVKFHKEAKEKPELENQARFAFKCLEEGRPEEKAMWQKFRDLSLVEFNRVYDRLGIKFDNYNGESFYSDKIPAVVEMLRQKGLMVESDGAQVVQLDDLKLPPCIILKSDGTTIYASRDLAAILYRDATWHFYKNIYVVGTPQALHFRQVFAVLKKAGYDCADRCEHVGFGLVKFPEGKMSTREGDVIFLEDLLSEAVAKTLEIIRKNAAERYEDMSEAEQADIAEKVGLGAVTYAFLRNGRERDIVFSWEEMLNFEGDTAPYLQYTYARAHSMLRKAGVVNAKEQLLAAVAAGSLNEESEFNLCRQIEALAAAFNNALKNNEPSILAKQINAVAHAFNKFYTECPILKAEGELRTSRLALAMATCFALKQGLSILNIQVVERM</sequence>
<dbReference type="Proteomes" id="UP000236394">
    <property type="component" value="Unassembled WGS sequence"/>
</dbReference>
<evidence type="ECO:0000256" key="11">
    <source>
        <dbReference type="HAMAP-Rule" id="MF_00123"/>
    </source>
</evidence>
<evidence type="ECO:0000259" key="14">
    <source>
        <dbReference type="SMART" id="SM01016"/>
    </source>
</evidence>
<dbReference type="InterPro" id="IPR035684">
    <property type="entry name" value="ArgRS_core"/>
</dbReference>
<comment type="caution">
    <text evidence="15">The sequence shown here is derived from an EMBL/GenBank/DDBJ whole genome shotgun (WGS) entry which is preliminary data.</text>
</comment>
<gene>
    <name evidence="11" type="primary">argS</name>
    <name evidence="15" type="ORF">B7R76_01550</name>
</gene>
<keyword evidence="7 11" id="KW-0067">ATP-binding</keyword>
<evidence type="ECO:0000256" key="12">
    <source>
        <dbReference type="RuleBase" id="RU363038"/>
    </source>
</evidence>
<dbReference type="Pfam" id="PF05746">
    <property type="entry name" value="DALR_1"/>
    <property type="match status" value="1"/>
</dbReference>
<dbReference type="FunFam" id="1.10.730.10:FF:000006">
    <property type="entry name" value="Arginyl-tRNA synthetase 2, mitochondrial"/>
    <property type="match status" value="1"/>
</dbReference>
<dbReference type="PANTHER" id="PTHR11956:SF5">
    <property type="entry name" value="ARGININE--TRNA LIGASE, CYTOPLASMIC"/>
    <property type="match status" value="1"/>
</dbReference>
<keyword evidence="6 11" id="KW-0547">Nucleotide-binding</keyword>
<dbReference type="GO" id="GO:0005524">
    <property type="term" value="F:ATP binding"/>
    <property type="evidence" value="ECO:0007669"/>
    <property type="project" value="UniProtKB-UniRule"/>
</dbReference>
<evidence type="ECO:0000256" key="8">
    <source>
        <dbReference type="ARBA" id="ARBA00022917"/>
    </source>
</evidence>
<dbReference type="InterPro" id="IPR036695">
    <property type="entry name" value="Arg-tRNA-synth_N_sf"/>
</dbReference>
<dbReference type="PANTHER" id="PTHR11956">
    <property type="entry name" value="ARGINYL-TRNA SYNTHETASE"/>
    <property type="match status" value="1"/>
</dbReference>
<evidence type="ECO:0000256" key="7">
    <source>
        <dbReference type="ARBA" id="ARBA00022840"/>
    </source>
</evidence>
<dbReference type="Pfam" id="PF03485">
    <property type="entry name" value="Arg_tRNA_synt_N"/>
    <property type="match status" value="1"/>
</dbReference>
<dbReference type="CDD" id="cd07956">
    <property type="entry name" value="Anticodon_Ia_Arg"/>
    <property type="match status" value="1"/>
</dbReference>
<dbReference type="GO" id="GO:0005737">
    <property type="term" value="C:cytoplasm"/>
    <property type="evidence" value="ECO:0007669"/>
    <property type="project" value="UniProtKB-SubCell"/>
</dbReference>
<dbReference type="SUPFAM" id="SSF47323">
    <property type="entry name" value="Anticodon-binding domain of a subclass of class I aminoacyl-tRNA synthetases"/>
    <property type="match status" value="1"/>
</dbReference>
<name>A0A2J8B496_9FIRM</name>
<evidence type="ECO:0000256" key="6">
    <source>
        <dbReference type="ARBA" id="ARBA00022741"/>
    </source>
</evidence>
<comment type="subcellular location">
    <subcellularLocation>
        <location evidence="1 11">Cytoplasm</location>
    </subcellularLocation>
</comment>
<evidence type="ECO:0000259" key="13">
    <source>
        <dbReference type="SMART" id="SM00836"/>
    </source>
</evidence>
<dbReference type="AlphaFoldDB" id="A0A2J8B496"/>
<reference evidence="16" key="1">
    <citation type="submission" date="2017-04" db="EMBL/GenBank/DDBJ databases">
        <authorList>
            <person name="Bumgarner R.E."/>
            <person name="Fredricks D.N."/>
            <person name="Srinivasan S."/>
        </authorList>
    </citation>
    <scope>NUCLEOTIDE SEQUENCE [LARGE SCALE GENOMIC DNA]</scope>
    <source>
        <strain evidence="16">KA00405</strain>
    </source>
</reference>
<dbReference type="FunFam" id="3.40.50.620:FF:000116">
    <property type="entry name" value="Arginine--tRNA ligase"/>
    <property type="match status" value="1"/>
</dbReference>
<dbReference type="SMART" id="SM00836">
    <property type="entry name" value="DALR_1"/>
    <property type="match status" value="1"/>
</dbReference>
<dbReference type="PROSITE" id="PS00178">
    <property type="entry name" value="AA_TRNA_LIGASE_I"/>
    <property type="match status" value="1"/>
</dbReference>
<dbReference type="GO" id="GO:0006420">
    <property type="term" value="P:arginyl-tRNA aminoacylation"/>
    <property type="evidence" value="ECO:0007669"/>
    <property type="project" value="UniProtKB-UniRule"/>
</dbReference>
<dbReference type="NCBIfam" id="TIGR00456">
    <property type="entry name" value="argS"/>
    <property type="match status" value="1"/>
</dbReference>
<feature type="short sequence motif" description="'HIGH' region" evidence="11">
    <location>
        <begin position="124"/>
        <end position="134"/>
    </location>
</feature>
<evidence type="ECO:0000313" key="16">
    <source>
        <dbReference type="Proteomes" id="UP000236394"/>
    </source>
</evidence>
<dbReference type="InterPro" id="IPR005148">
    <property type="entry name" value="Arg-tRNA-synth_N"/>
</dbReference>
<comment type="catalytic activity">
    <reaction evidence="10 11">
        <text>tRNA(Arg) + L-arginine + ATP = L-arginyl-tRNA(Arg) + AMP + diphosphate</text>
        <dbReference type="Rhea" id="RHEA:20301"/>
        <dbReference type="Rhea" id="RHEA-COMP:9658"/>
        <dbReference type="Rhea" id="RHEA-COMP:9673"/>
        <dbReference type="ChEBI" id="CHEBI:30616"/>
        <dbReference type="ChEBI" id="CHEBI:32682"/>
        <dbReference type="ChEBI" id="CHEBI:33019"/>
        <dbReference type="ChEBI" id="CHEBI:78442"/>
        <dbReference type="ChEBI" id="CHEBI:78513"/>
        <dbReference type="ChEBI" id="CHEBI:456215"/>
        <dbReference type="EC" id="6.1.1.19"/>
    </reaction>
</comment>
<dbReference type="Pfam" id="PF00750">
    <property type="entry name" value="tRNA-synt_1d"/>
    <property type="match status" value="1"/>
</dbReference>
<proteinExistence type="inferred from homology"/>
<dbReference type="SMART" id="SM01016">
    <property type="entry name" value="Arg_tRNA_synt_N"/>
    <property type="match status" value="1"/>
</dbReference>
<keyword evidence="8 11" id="KW-0648">Protein biosynthesis</keyword>
<dbReference type="RefSeq" id="WP_102892239.1">
    <property type="nucleotide sequence ID" value="NZ_NBZD01000001.1"/>
</dbReference>
<dbReference type="HAMAP" id="MF_00123">
    <property type="entry name" value="Arg_tRNA_synth"/>
    <property type="match status" value="1"/>
</dbReference>
<comment type="subunit">
    <text evidence="3 11">Monomer.</text>
</comment>
<dbReference type="InterPro" id="IPR001278">
    <property type="entry name" value="Arg-tRNA-ligase"/>
</dbReference>
<dbReference type="InterPro" id="IPR014729">
    <property type="entry name" value="Rossmann-like_a/b/a_fold"/>
</dbReference>
<dbReference type="SUPFAM" id="SSF52374">
    <property type="entry name" value="Nucleotidylyl transferase"/>
    <property type="match status" value="1"/>
</dbReference>
<dbReference type="Gene3D" id="1.10.730.10">
    <property type="entry name" value="Isoleucyl-tRNA Synthetase, Domain 1"/>
    <property type="match status" value="1"/>
</dbReference>
<dbReference type="EC" id="6.1.1.19" evidence="11"/>
<dbReference type="EMBL" id="NBZD01000001">
    <property type="protein sequence ID" value="PNH19598.1"/>
    <property type="molecule type" value="Genomic_DNA"/>
</dbReference>
<organism evidence="15 16">
    <name type="scientific">Mageeibacillus indolicus</name>
    <dbReference type="NCBI Taxonomy" id="884684"/>
    <lineage>
        <taxon>Bacteria</taxon>
        <taxon>Bacillati</taxon>
        <taxon>Bacillota</taxon>
        <taxon>Clostridia</taxon>
        <taxon>Eubacteriales</taxon>
        <taxon>Oscillospiraceae</taxon>
        <taxon>Mageeibacillus</taxon>
    </lineage>
</organism>
<dbReference type="PRINTS" id="PR01038">
    <property type="entry name" value="TRNASYNTHARG"/>
</dbReference>
<dbReference type="Gene3D" id="3.40.50.620">
    <property type="entry name" value="HUPs"/>
    <property type="match status" value="1"/>
</dbReference>
<comment type="similarity">
    <text evidence="2 11 12">Belongs to the class-I aminoacyl-tRNA synthetase family.</text>
</comment>
<evidence type="ECO:0000256" key="10">
    <source>
        <dbReference type="ARBA" id="ARBA00049339"/>
    </source>
</evidence>
<keyword evidence="9 11" id="KW-0030">Aminoacyl-tRNA synthetase</keyword>
<dbReference type="SUPFAM" id="SSF55190">
    <property type="entry name" value="Arginyl-tRNA synthetase (ArgRS), N-terminal 'additional' domain"/>
    <property type="match status" value="1"/>
</dbReference>
<dbReference type="CDD" id="cd00671">
    <property type="entry name" value="ArgRS_core"/>
    <property type="match status" value="1"/>
</dbReference>
<protein>
    <recommendedName>
        <fullName evidence="11">Arginine--tRNA ligase</fullName>
        <ecNumber evidence="11">6.1.1.19</ecNumber>
    </recommendedName>
    <alternativeName>
        <fullName evidence="11">Arginyl-tRNA synthetase</fullName>
        <shortName evidence="11">ArgRS</shortName>
    </alternativeName>
</protein>
<feature type="domain" description="Arginyl tRNA synthetase N-terminal" evidence="14">
    <location>
        <begin position="3"/>
        <end position="86"/>
    </location>
</feature>
<dbReference type="GO" id="GO:0004814">
    <property type="term" value="F:arginine-tRNA ligase activity"/>
    <property type="evidence" value="ECO:0007669"/>
    <property type="project" value="UniProtKB-UniRule"/>
</dbReference>
<dbReference type="InterPro" id="IPR009080">
    <property type="entry name" value="tRNAsynth_Ia_anticodon-bd"/>
</dbReference>
<evidence type="ECO:0000256" key="9">
    <source>
        <dbReference type="ARBA" id="ARBA00023146"/>
    </source>
</evidence>
<evidence type="ECO:0000256" key="1">
    <source>
        <dbReference type="ARBA" id="ARBA00004496"/>
    </source>
</evidence>